<accession>A0A2V2MT63</accession>
<dbReference type="NCBIfam" id="TIGR00229">
    <property type="entry name" value="sensory_box"/>
    <property type="match status" value="1"/>
</dbReference>
<dbReference type="Pfam" id="PF08448">
    <property type="entry name" value="PAS_4"/>
    <property type="match status" value="1"/>
</dbReference>
<comment type="caution">
    <text evidence="3">The sequence shown here is derived from an EMBL/GenBank/DDBJ whole genome shotgun (WGS) entry which is preliminary data.</text>
</comment>
<name>A0A2V2MT63_9EURY</name>
<dbReference type="InterPro" id="IPR000014">
    <property type="entry name" value="PAS"/>
</dbReference>
<dbReference type="InterPro" id="IPR035965">
    <property type="entry name" value="PAS-like_dom_sf"/>
</dbReference>
<dbReference type="InterPro" id="IPR000700">
    <property type="entry name" value="PAS-assoc_C"/>
</dbReference>
<sequence length="195" mass="21801">MAIIDFGWAVKTLEITYIPVLDARGEVTGLLGMHIDVTDQITRLNEIESFISESPHAVMTLNPEMEVIDVNPAFCNISGFTREKVMGMKHGEFKSKDRVGATAAEVIKNKKAMGGKIICLFPDGIRHLEYTYVPIFDKAGKVSKIFDIFSDVTSLIEKINESETLIKENPASIVSLDIIVSCNTFYTIEFKYGLW</sequence>
<evidence type="ECO:0000313" key="4">
    <source>
        <dbReference type="Proteomes" id="UP000245934"/>
    </source>
</evidence>
<dbReference type="EMBL" id="QGMZ01000075">
    <property type="protein sequence ID" value="PWR69510.1"/>
    <property type="molecule type" value="Genomic_DNA"/>
</dbReference>
<proteinExistence type="predicted"/>
<dbReference type="RefSeq" id="WP_109942499.1">
    <property type="nucleotide sequence ID" value="NZ_CP176366.1"/>
</dbReference>
<organism evidence="3 4">
    <name type="scientific">Methanospirillum stamsii</name>
    <dbReference type="NCBI Taxonomy" id="1277351"/>
    <lineage>
        <taxon>Archaea</taxon>
        <taxon>Methanobacteriati</taxon>
        <taxon>Methanobacteriota</taxon>
        <taxon>Stenosarchaea group</taxon>
        <taxon>Methanomicrobia</taxon>
        <taxon>Methanomicrobiales</taxon>
        <taxon>Methanospirillaceae</taxon>
        <taxon>Methanospirillum</taxon>
    </lineage>
</organism>
<dbReference type="GeneID" id="97610031"/>
<evidence type="ECO:0000313" key="3">
    <source>
        <dbReference type="EMBL" id="PWR69510.1"/>
    </source>
</evidence>
<dbReference type="InterPro" id="IPR013656">
    <property type="entry name" value="PAS_4"/>
</dbReference>
<feature type="domain" description="PAS" evidence="1">
    <location>
        <begin position="43"/>
        <end position="87"/>
    </location>
</feature>
<dbReference type="AlphaFoldDB" id="A0A2V2MT63"/>
<evidence type="ECO:0008006" key="5">
    <source>
        <dbReference type="Google" id="ProtNLM"/>
    </source>
</evidence>
<keyword evidence="4" id="KW-1185">Reference proteome</keyword>
<dbReference type="Proteomes" id="UP000245934">
    <property type="component" value="Unassembled WGS sequence"/>
</dbReference>
<dbReference type="CDD" id="cd00130">
    <property type="entry name" value="PAS"/>
    <property type="match status" value="1"/>
</dbReference>
<dbReference type="SUPFAM" id="SSF55785">
    <property type="entry name" value="PYP-like sensor domain (PAS domain)"/>
    <property type="match status" value="1"/>
</dbReference>
<feature type="domain" description="PAC" evidence="2">
    <location>
        <begin position="1"/>
        <end position="49"/>
    </location>
</feature>
<dbReference type="OrthoDB" id="342253at2157"/>
<dbReference type="Gene3D" id="3.30.450.20">
    <property type="entry name" value="PAS domain"/>
    <property type="match status" value="1"/>
</dbReference>
<reference evidence="3 4" key="1">
    <citation type="submission" date="2018-05" db="EMBL/GenBank/DDBJ databases">
        <title>Draft genome of Methanospirillum stamsii Pt1.</title>
        <authorList>
            <person name="Dueholm M.S."/>
            <person name="Nielsen P.H."/>
            <person name="Bakmann L.F."/>
            <person name="Otzen D.E."/>
        </authorList>
    </citation>
    <scope>NUCLEOTIDE SEQUENCE [LARGE SCALE GENOMIC DNA]</scope>
    <source>
        <strain evidence="3 4">Pt1</strain>
    </source>
</reference>
<dbReference type="PROSITE" id="PS50113">
    <property type="entry name" value="PAC"/>
    <property type="match status" value="1"/>
</dbReference>
<evidence type="ECO:0000259" key="1">
    <source>
        <dbReference type="PROSITE" id="PS50112"/>
    </source>
</evidence>
<dbReference type="PROSITE" id="PS50112">
    <property type="entry name" value="PAS"/>
    <property type="match status" value="1"/>
</dbReference>
<protein>
    <recommendedName>
        <fullName evidence="5">PAS domain-containing protein</fullName>
    </recommendedName>
</protein>
<gene>
    <name evidence="3" type="ORF">DLD82_17910</name>
</gene>
<evidence type="ECO:0000259" key="2">
    <source>
        <dbReference type="PROSITE" id="PS50113"/>
    </source>
</evidence>